<keyword evidence="3" id="KW-1185">Reference proteome</keyword>
<sequence length="195" mass="22491">MKQRIVIVRHGESAANAGSAATTPFSEIPLTEKGKVEAQEYSKSVNEKPDLIICSSFLRAKQTSQPLRDKFPDVPFEINNDIHEFAYLNPDLCIGTTVQERRQRVIDFWAKQDPSYQDCDSTESFAQFVARAKSFLVYVHQKEERHIIVFSHFLFMKLLELIIDNPNDSDLELMKKYPEYKETKDIKNCGTIEIP</sequence>
<dbReference type="GeneID" id="94832734"/>
<dbReference type="RefSeq" id="XP_068367986.1">
    <property type="nucleotide sequence ID" value="XM_068498030.1"/>
</dbReference>
<evidence type="ECO:0000313" key="2">
    <source>
        <dbReference type="EMBL" id="OHT14850.1"/>
    </source>
</evidence>
<reference evidence="2" key="1">
    <citation type="submission" date="2016-10" db="EMBL/GenBank/DDBJ databases">
        <authorList>
            <person name="Benchimol M."/>
            <person name="Almeida L.G."/>
            <person name="Vasconcelos A.T."/>
            <person name="Perreira-Neves A."/>
            <person name="Rosa I.A."/>
            <person name="Tasca T."/>
            <person name="Bogo M.R."/>
            <person name="de Souza W."/>
        </authorList>
    </citation>
    <scope>NUCLEOTIDE SEQUENCE [LARGE SCALE GENOMIC DNA]</scope>
    <source>
        <strain evidence="2">K</strain>
    </source>
</reference>
<dbReference type="Gene3D" id="3.40.50.1240">
    <property type="entry name" value="Phosphoglycerate mutase-like"/>
    <property type="match status" value="1"/>
</dbReference>
<evidence type="ECO:0000256" key="1">
    <source>
        <dbReference type="PIRSR" id="PIRSR613078-2"/>
    </source>
</evidence>
<dbReference type="InterPro" id="IPR013078">
    <property type="entry name" value="His_Pase_superF_clade-1"/>
</dbReference>
<dbReference type="Pfam" id="PF00300">
    <property type="entry name" value="His_Phos_1"/>
    <property type="match status" value="1"/>
</dbReference>
<comment type="caution">
    <text evidence="2">The sequence shown here is derived from an EMBL/GenBank/DDBJ whole genome shotgun (WGS) entry which is preliminary data.</text>
</comment>
<feature type="binding site" evidence="1">
    <location>
        <begin position="9"/>
        <end position="16"/>
    </location>
    <ligand>
        <name>substrate</name>
    </ligand>
</feature>
<dbReference type="GO" id="GO:0101006">
    <property type="term" value="F:protein histidine phosphatase activity"/>
    <property type="evidence" value="ECO:0007669"/>
    <property type="project" value="TreeGrafter"/>
</dbReference>
<dbReference type="OrthoDB" id="354304at2759"/>
<accession>A0A1J4KUN4</accession>
<dbReference type="EMBL" id="MLAK01000314">
    <property type="protein sequence ID" value="OHT14850.1"/>
    <property type="molecule type" value="Genomic_DNA"/>
</dbReference>
<dbReference type="InterPro" id="IPR050275">
    <property type="entry name" value="PGM_Phosphatase"/>
</dbReference>
<proteinExistence type="predicted"/>
<dbReference type="VEuPathDB" id="TrichDB:TRFO_14815"/>
<dbReference type="PANTHER" id="PTHR48100">
    <property type="entry name" value="BROAD-SPECIFICITY PHOSPHATASE YOR283W-RELATED"/>
    <property type="match status" value="1"/>
</dbReference>
<dbReference type="InterPro" id="IPR029033">
    <property type="entry name" value="His_PPase_superfam"/>
</dbReference>
<organism evidence="2 3">
    <name type="scientific">Tritrichomonas foetus</name>
    <dbReference type="NCBI Taxonomy" id="1144522"/>
    <lineage>
        <taxon>Eukaryota</taxon>
        <taxon>Metamonada</taxon>
        <taxon>Parabasalia</taxon>
        <taxon>Tritrichomonadida</taxon>
        <taxon>Tritrichomonadidae</taxon>
        <taxon>Tritrichomonas</taxon>
    </lineage>
</organism>
<dbReference type="InterPro" id="IPR001345">
    <property type="entry name" value="PG/BPGM_mutase_AS"/>
</dbReference>
<evidence type="ECO:0000313" key="3">
    <source>
        <dbReference type="Proteomes" id="UP000179807"/>
    </source>
</evidence>
<feature type="binding site" evidence="1">
    <location>
        <position position="59"/>
    </location>
    <ligand>
        <name>substrate</name>
    </ligand>
</feature>
<name>A0A1J4KUN4_9EUKA</name>
<dbReference type="SUPFAM" id="SSF53254">
    <property type="entry name" value="Phosphoglycerate mutase-like"/>
    <property type="match status" value="1"/>
</dbReference>
<dbReference type="SMART" id="SM00855">
    <property type="entry name" value="PGAM"/>
    <property type="match status" value="1"/>
</dbReference>
<dbReference type="CDD" id="cd07067">
    <property type="entry name" value="HP_PGM_like"/>
    <property type="match status" value="1"/>
</dbReference>
<dbReference type="PROSITE" id="PS00175">
    <property type="entry name" value="PG_MUTASE"/>
    <property type="match status" value="1"/>
</dbReference>
<protein>
    <submittedName>
        <fullName evidence="2">Phosphoglycerate mutase family protein</fullName>
    </submittedName>
</protein>
<dbReference type="AlphaFoldDB" id="A0A1J4KUN4"/>
<dbReference type="Proteomes" id="UP000179807">
    <property type="component" value="Unassembled WGS sequence"/>
</dbReference>
<dbReference type="PANTHER" id="PTHR48100:SF15">
    <property type="entry name" value="SEDOHEPTULOSE 1,7-BISPHOSPHATASE"/>
    <property type="match status" value="1"/>
</dbReference>
<dbReference type="GO" id="GO:0070297">
    <property type="term" value="P:regulation of phosphorelay signal transduction system"/>
    <property type="evidence" value="ECO:0007669"/>
    <property type="project" value="TreeGrafter"/>
</dbReference>
<gene>
    <name evidence="2" type="ORF">TRFO_14815</name>
</gene>